<organism evidence="1 2">
    <name type="scientific">Pleurodeles waltl</name>
    <name type="common">Iberian ribbed newt</name>
    <dbReference type="NCBI Taxonomy" id="8319"/>
    <lineage>
        <taxon>Eukaryota</taxon>
        <taxon>Metazoa</taxon>
        <taxon>Chordata</taxon>
        <taxon>Craniata</taxon>
        <taxon>Vertebrata</taxon>
        <taxon>Euteleostomi</taxon>
        <taxon>Amphibia</taxon>
        <taxon>Batrachia</taxon>
        <taxon>Caudata</taxon>
        <taxon>Salamandroidea</taxon>
        <taxon>Salamandridae</taxon>
        <taxon>Pleurodelinae</taxon>
        <taxon>Pleurodeles</taxon>
    </lineage>
</organism>
<reference evidence="1" key="1">
    <citation type="journal article" date="2022" name="bioRxiv">
        <title>Sequencing and chromosome-scale assembly of the giantPleurodeles waltlgenome.</title>
        <authorList>
            <person name="Brown T."/>
            <person name="Elewa A."/>
            <person name="Iarovenko S."/>
            <person name="Subramanian E."/>
            <person name="Araus A.J."/>
            <person name="Petzold A."/>
            <person name="Susuki M."/>
            <person name="Suzuki K.-i.T."/>
            <person name="Hayashi T."/>
            <person name="Toyoda A."/>
            <person name="Oliveira C."/>
            <person name="Osipova E."/>
            <person name="Leigh N.D."/>
            <person name="Simon A."/>
            <person name="Yun M.H."/>
        </authorList>
    </citation>
    <scope>NUCLEOTIDE SEQUENCE</scope>
    <source>
        <strain evidence="1">20211129_DDA</strain>
        <tissue evidence="1">Liver</tissue>
    </source>
</reference>
<accession>A0AAV7RD68</accession>
<dbReference type="AlphaFoldDB" id="A0AAV7RD68"/>
<proteinExistence type="predicted"/>
<name>A0AAV7RD68_PLEWA</name>
<protein>
    <submittedName>
        <fullName evidence="1">Uncharacterized protein</fullName>
    </submittedName>
</protein>
<dbReference type="EMBL" id="JANPWB010000009">
    <property type="protein sequence ID" value="KAJ1148655.1"/>
    <property type="molecule type" value="Genomic_DNA"/>
</dbReference>
<dbReference type="Proteomes" id="UP001066276">
    <property type="component" value="Chromosome 5"/>
</dbReference>
<comment type="caution">
    <text evidence="1">The sequence shown here is derived from an EMBL/GenBank/DDBJ whole genome shotgun (WGS) entry which is preliminary data.</text>
</comment>
<sequence>MERASRGVRVSAPKHPALAALRPLSQPRSRSFAQLAVAAVAQLLGHRVGKSCFAAVVSRDVRLQWLCGGGGVAAGRGLQGNPQT</sequence>
<keyword evidence="2" id="KW-1185">Reference proteome</keyword>
<gene>
    <name evidence="1" type="ORF">NDU88_001483</name>
</gene>
<evidence type="ECO:0000313" key="2">
    <source>
        <dbReference type="Proteomes" id="UP001066276"/>
    </source>
</evidence>
<evidence type="ECO:0000313" key="1">
    <source>
        <dbReference type="EMBL" id="KAJ1148655.1"/>
    </source>
</evidence>